<proteinExistence type="predicted"/>
<dbReference type="EMBL" id="JBHTAS010000001">
    <property type="protein sequence ID" value="MFC7141203.1"/>
    <property type="molecule type" value="Genomic_DNA"/>
</dbReference>
<reference evidence="2 3" key="1">
    <citation type="journal article" date="2019" name="Int. J. Syst. Evol. Microbiol.">
        <title>The Global Catalogue of Microorganisms (GCM) 10K type strain sequencing project: providing services to taxonomists for standard genome sequencing and annotation.</title>
        <authorList>
            <consortium name="The Broad Institute Genomics Platform"/>
            <consortium name="The Broad Institute Genome Sequencing Center for Infectious Disease"/>
            <person name="Wu L."/>
            <person name="Ma J."/>
        </authorList>
    </citation>
    <scope>NUCLEOTIDE SEQUENCE [LARGE SCALE GENOMIC DNA]</scope>
    <source>
        <strain evidence="2 3">XZYJT29</strain>
    </source>
</reference>
<feature type="transmembrane region" description="Helical" evidence="1">
    <location>
        <begin position="55"/>
        <end position="76"/>
    </location>
</feature>
<feature type="transmembrane region" description="Helical" evidence="1">
    <location>
        <begin position="16"/>
        <end position="35"/>
    </location>
</feature>
<accession>A0ABD5Y1D1</accession>
<keyword evidence="1" id="KW-1133">Transmembrane helix</keyword>
<dbReference type="AlphaFoldDB" id="A0ABD5Y1D1"/>
<dbReference type="Proteomes" id="UP001596432">
    <property type="component" value="Unassembled WGS sequence"/>
</dbReference>
<name>A0ABD5Y1D1_9EURY</name>
<dbReference type="GeneID" id="78821512"/>
<keyword evidence="1" id="KW-0472">Membrane</keyword>
<keyword evidence="1" id="KW-0812">Transmembrane</keyword>
<evidence type="ECO:0000313" key="2">
    <source>
        <dbReference type="EMBL" id="MFC7141203.1"/>
    </source>
</evidence>
<protein>
    <recommendedName>
        <fullName evidence="4">DUF4212 domain-containing protein</fullName>
    </recommendedName>
</protein>
<evidence type="ECO:0000256" key="1">
    <source>
        <dbReference type="SAM" id="Phobius"/>
    </source>
</evidence>
<comment type="caution">
    <text evidence="2">The sequence shown here is derived from an EMBL/GenBank/DDBJ whole genome shotgun (WGS) entry which is preliminary data.</text>
</comment>
<evidence type="ECO:0008006" key="4">
    <source>
        <dbReference type="Google" id="ProtNLM"/>
    </source>
</evidence>
<evidence type="ECO:0000313" key="3">
    <source>
        <dbReference type="Proteomes" id="UP001596432"/>
    </source>
</evidence>
<dbReference type="RefSeq" id="WP_274322291.1">
    <property type="nucleotide sequence ID" value="NZ_CP118158.1"/>
</dbReference>
<organism evidence="2 3">
    <name type="scientific">Halosimplex aquaticum</name>
    <dbReference type="NCBI Taxonomy" id="3026162"/>
    <lineage>
        <taxon>Archaea</taxon>
        <taxon>Methanobacteriati</taxon>
        <taxon>Methanobacteriota</taxon>
        <taxon>Stenosarchaea group</taxon>
        <taxon>Halobacteria</taxon>
        <taxon>Halobacteriales</taxon>
        <taxon>Haloarculaceae</taxon>
        <taxon>Halosimplex</taxon>
    </lineage>
</organism>
<sequence>MSPTRLRQAVGNWRHWWDLAEVAFAGWLLVVLFGGPVNVGRLTGLESMTPALQFVANWGFQAALASVFVGFALLHLRQESGSTD</sequence>
<gene>
    <name evidence="2" type="ORF">ACFQMA_15365</name>
</gene>
<keyword evidence="3" id="KW-1185">Reference proteome</keyword>